<evidence type="ECO:0000256" key="1">
    <source>
        <dbReference type="ARBA" id="ARBA00001933"/>
    </source>
</evidence>
<dbReference type="InterPro" id="IPR000192">
    <property type="entry name" value="Aminotrans_V_dom"/>
</dbReference>
<evidence type="ECO:0000256" key="4">
    <source>
        <dbReference type="RuleBase" id="RU004504"/>
    </source>
</evidence>
<comment type="similarity">
    <text evidence="3">Belongs to the class-V pyridoxal-phosphate-dependent aminotransferase family.</text>
</comment>
<name>A0ABP8VCV5_9GAMM</name>
<dbReference type="InterPro" id="IPR015422">
    <property type="entry name" value="PyrdxlP-dep_Trfase_small"/>
</dbReference>
<reference evidence="7" key="1">
    <citation type="journal article" date="2019" name="Int. J. Syst. Evol. Microbiol.">
        <title>The Global Catalogue of Microorganisms (GCM) 10K type strain sequencing project: providing services to taxonomists for standard genome sequencing and annotation.</title>
        <authorList>
            <consortium name="The Broad Institute Genomics Platform"/>
            <consortium name="The Broad Institute Genome Sequencing Center for Infectious Disease"/>
            <person name="Wu L."/>
            <person name="Ma J."/>
        </authorList>
    </citation>
    <scope>NUCLEOTIDE SEQUENCE [LARGE SCALE GENOMIC DNA]</scope>
    <source>
        <strain evidence="7">JCM 17805</strain>
    </source>
</reference>
<evidence type="ECO:0000256" key="2">
    <source>
        <dbReference type="ARBA" id="ARBA00022898"/>
    </source>
</evidence>
<dbReference type="InterPro" id="IPR020578">
    <property type="entry name" value="Aminotrans_V_PyrdxlP_BS"/>
</dbReference>
<dbReference type="GO" id="GO:0008483">
    <property type="term" value="F:transaminase activity"/>
    <property type="evidence" value="ECO:0007669"/>
    <property type="project" value="UniProtKB-KW"/>
</dbReference>
<comment type="caution">
    <text evidence="6">The sequence shown here is derived from an EMBL/GenBank/DDBJ whole genome shotgun (WGS) entry which is preliminary data.</text>
</comment>
<dbReference type="Gene3D" id="3.90.1150.10">
    <property type="entry name" value="Aspartate Aminotransferase, domain 1"/>
    <property type="match status" value="1"/>
</dbReference>
<comment type="cofactor">
    <cofactor evidence="1 4">
        <name>pyridoxal 5'-phosphate</name>
        <dbReference type="ChEBI" id="CHEBI:597326"/>
    </cofactor>
</comment>
<evidence type="ECO:0000313" key="7">
    <source>
        <dbReference type="Proteomes" id="UP001500604"/>
    </source>
</evidence>
<keyword evidence="6" id="KW-0808">Transferase</keyword>
<proteinExistence type="inferred from homology"/>
<accession>A0ABP8VCV5</accession>
<organism evidence="6 7">
    <name type="scientific">Kistimonas scapharcae</name>
    <dbReference type="NCBI Taxonomy" id="1036133"/>
    <lineage>
        <taxon>Bacteria</taxon>
        <taxon>Pseudomonadati</taxon>
        <taxon>Pseudomonadota</taxon>
        <taxon>Gammaproteobacteria</taxon>
        <taxon>Oceanospirillales</taxon>
        <taxon>Endozoicomonadaceae</taxon>
        <taxon>Kistimonas</taxon>
    </lineage>
</organism>
<dbReference type="Gene3D" id="3.40.640.10">
    <property type="entry name" value="Type I PLP-dependent aspartate aminotransferase-like (Major domain)"/>
    <property type="match status" value="1"/>
</dbReference>
<evidence type="ECO:0000256" key="3">
    <source>
        <dbReference type="RuleBase" id="RU004075"/>
    </source>
</evidence>
<dbReference type="InterPro" id="IPR015424">
    <property type="entry name" value="PyrdxlP-dep_Trfase"/>
</dbReference>
<protein>
    <submittedName>
        <fullName evidence="6">Aminotransferase class V-fold PLP-dependent enzyme</fullName>
    </submittedName>
</protein>
<dbReference type="Pfam" id="PF00266">
    <property type="entry name" value="Aminotran_5"/>
    <property type="match status" value="1"/>
</dbReference>
<dbReference type="RefSeq" id="WP_345199464.1">
    <property type="nucleotide sequence ID" value="NZ_BAABFL010000481.1"/>
</dbReference>
<dbReference type="SUPFAM" id="SSF53383">
    <property type="entry name" value="PLP-dependent transferases"/>
    <property type="match status" value="1"/>
</dbReference>
<dbReference type="PROSITE" id="PS00595">
    <property type="entry name" value="AA_TRANSFER_CLASS_5"/>
    <property type="match status" value="1"/>
</dbReference>
<dbReference type="InterPro" id="IPR015421">
    <property type="entry name" value="PyrdxlP-dep_Trfase_major"/>
</dbReference>
<feature type="domain" description="Aminotransferase class V" evidence="5">
    <location>
        <begin position="8"/>
        <end position="366"/>
    </location>
</feature>
<evidence type="ECO:0000259" key="5">
    <source>
        <dbReference type="Pfam" id="PF00266"/>
    </source>
</evidence>
<dbReference type="EMBL" id="BAABFL010000481">
    <property type="protein sequence ID" value="GAA4652820.1"/>
    <property type="molecule type" value="Genomic_DNA"/>
</dbReference>
<keyword evidence="7" id="KW-1185">Reference proteome</keyword>
<keyword evidence="2" id="KW-0663">Pyridoxal phosphate</keyword>
<sequence>MNVTQPLTYFDNSATSFPKPTQVAEAVTRYLTEVGGSYGRSANQRCCTVARVVEQCRDTLAGILGIQDASHLCFTANATQAANTVIRGMDLTGGRVLISPMEHNAIARPLEALRLAGNIQIETLPAFSDGLIDVTNINIPDDTRLVVVNHQSNVNGVTQPLSAIRQAIGDAPLLVDASQSLGKIPFKVEAWGLDYVIFTGHKGLLGPTGTGGFWARHPHTLEPLLLGGTGSNSEHLDMPEFLPDRFEAGTPNVAGIFGLEAALSHPPEASHHRDDLEALLAAIRAIEGFQLHAAEDFNNQGSLFSLTHRTLASSELSWRLDEGFGIETRAGLHCAPLAHRHLGTVPDGTCRFSLSPYHSNSDFDYLLDALTKVAKGQ</sequence>
<gene>
    <name evidence="6" type="ORF">GCM10023116_51040</name>
</gene>
<dbReference type="PANTHER" id="PTHR43586:SF4">
    <property type="entry name" value="ISOPENICILLIN N EPIMERASE"/>
    <property type="match status" value="1"/>
</dbReference>
<dbReference type="PANTHER" id="PTHR43586">
    <property type="entry name" value="CYSTEINE DESULFURASE"/>
    <property type="match status" value="1"/>
</dbReference>
<evidence type="ECO:0000313" key="6">
    <source>
        <dbReference type="EMBL" id="GAA4652820.1"/>
    </source>
</evidence>
<dbReference type="Proteomes" id="UP001500604">
    <property type="component" value="Unassembled WGS sequence"/>
</dbReference>
<keyword evidence="6" id="KW-0032">Aminotransferase</keyword>